<dbReference type="OrthoDB" id="9766870at2"/>
<dbReference type="GO" id="GO:0015031">
    <property type="term" value="P:protein transport"/>
    <property type="evidence" value="ECO:0007669"/>
    <property type="project" value="UniProtKB-KW"/>
</dbReference>
<organism evidence="11 12">
    <name type="scientific">Neoaquamicrobium microcysteis</name>
    <dbReference type="NCBI Taxonomy" id="2682781"/>
    <lineage>
        <taxon>Bacteria</taxon>
        <taxon>Pseudomonadati</taxon>
        <taxon>Pseudomonadota</taxon>
        <taxon>Alphaproteobacteria</taxon>
        <taxon>Hyphomicrobiales</taxon>
        <taxon>Phyllobacteriaceae</taxon>
        <taxon>Neoaquamicrobium</taxon>
    </lineage>
</organism>
<reference evidence="11 12" key="2">
    <citation type="submission" date="2019-09" db="EMBL/GenBank/DDBJ databases">
        <title>Mesorhizobium sp. MaA-C15 isolated from Microcystis aeruginosa.</title>
        <authorList>
            <person name="Jeong S.E."/>
            <person name="Jin H.M."/>
            <person name="Jeon C.O."/>
        </authorList>
    </citation>
    <scope>NUCLEOTIDE SEQUENCE [LARGE SCALE GENOMIC DNA]</scope>
    <source>
        <strain evidence="11 12">MaA-C15</strain>
    </source>
</reference>
<gene>
    <name evidence="11" type="ORF">FY036_05515</name>
</gene>
<dbReference type="PANTHER" id="PTHR43386:SF1">
    <property type="entry name" value="D,D-DIPEPTIDE TRANSPORT SYSTEM PERMEASE PROTEIN DDPC-RELATED"/>
    <property type="match status" value="1"/>
</dbReference>
<dbReference type="Pfam" id="PF00528">
    <property type="entry name" value="BPD_transp_1"/>
    <property type="match status" value="1"/>
</dbReference>
<dbReference type="InterPro" id="IPR035906">
    <property type="entry name" value="MetI-like_sf"/>
</dbReference>
<reference evidence="11 12" key="1">
    <citation type="submission" date="2019-08" db="EMBL/GenBank/DDBJ databases">
        <authorList>
            <person name="Seo Y.L."/>
        </authorList>
    </citation>
    <scope>NUCLEOTIDE SEQUENCE [LARGE SCALE GENOMIC DNA]</scope>
    <source>
        <strain evidence="11 12">MaA-C15</strain>
    </source>
</reference>
<feature type="transmembrane region" description="Helical" evidence="9">
    <location>
        <begin position="146"/>
        <end position="171"/>
    </location>
</feature>
<keyword evidence="3" id="KW-1003">Cell membrane</keyword>
<dbReference type="PROSITE" id="PS50928">
    <property type="entry name" value="ABC_TM1"/>
    <property type="match status" value="1"/>
</dbReference>
<keyword evidence="8 9" id="KW-0472">Membrane</keyword>
<evidence type="ECO:0000259" key="10">
    <source>
        <dbReference type="PROSITE" id="PS50928"/>
    </source>
</evidence>
<evidence type="ECO:0000313" key="11">
    <source>
        <dbReference type="EMBL" id="TYR34357.1"/>
    </source>
</evidence>
<evidence type="ECO:0000313" key="12">
    <source>
        <dbReference type="Proteomes" id="UP000323258"/>
    </source>
</evidence>
<proteinExistence type="inferred from homology"/>
<dbReference type="InterPro" id="IPR050366">
    <property type="entry name" value="BP-dependent_transpt_permease"/>
</dbReference>
<dbReference type="AlphaFoldDB" id="A0A5D4H1D2"/>
<name>A0A5D4H1D2_9HYPH</name>
<keyword evidence="4 9" id="KW-0812">Transmembrane</keyword>
<evidence type="ECO:0000256" key="3">
    <source>
        <dbReference type="ARBA" id="ARBA00022475"/>
    </source>
</evidence>
<evidence type="ECO:0000256" key="2">
    <source>
        <dbReference type="ARBA" id="ARBA00022448"/>
    </source>
</evidence>
<feature type="domain" description="ABC transmembrane type-1" evidence="10">
    <location>
        <begin position="101"/>
        <end position="286"/>
    </location>
</feature>
<evidence type="ECO:0000256" key="7">
    <source>
        <dbReference type="ARBA" id="ARBA00022989"/>
    </source>
</evidence>
<dbReference type="InterPro" id="IPR025966">
    <property type="entry name" value="OppC_N"/>
</dbReference>
<dbReference type="GO" id="GO:0055085">
    <property type="term" value="P:transmembrane transport"/>
    <property type="evidence" value="ECO:0007669"/>
    <property type="project" value="InterPro"/>
</dbReference>
<dbReference type="Gene3D" id="1.10.3720.10">
    <property type="entry name" value="MetI-like"/>
    <property type="match status" value="1"/>
</dbReference>
<feature type="transmembrane region" description="Helical" evidence="9">
    <location>
        <begin position="264"/>
        <end position="286"/>
    </location>
</feature>
<keyword evidence="2 9" id="KW-0813">Transport</keyword>
<keyword evidence="5" id="KW-0571">Peptide transport</keyword>
<protein>
    <submittedName>
        <fullName evidence="11">ABC transporter permease</fullName>
    </submittedName>
</protein>
<evidence type="ECO:0000256" key="9">
    <source>
        <dbReference type="RuleBase" id="RU363032"/>
    </source>
</evidence>
<dbReference type="CDD" id="cd06261">
    <property type="entry name" value="TM_PBP2"/>
    <property type="match status" value="1"/>
</dbReference>
<dbReference type="GO" id="GO:0015833">
    <property type="term" value="P:peptide transport"/>
    <property type="evidence" value="ECO:0007669"/>
    <property type="project" value="UniProtKB-KW"/>
</dbReference>
<dbReference type="Pfam" id="PF12911">
    <property type="entry name" value="OppC_N"/>
    <property type="match status" value="1"/>
</dbReference>
<evidence type="ECO:0000256" key="8">
    <source>
        <dbReference type="ARBA" id="ARBA00023136"/>
    </source>
</evidence>
<comment type="similarity">
    <text evidence="9">Belongs to the binding-protein-dependent transport system permease family.</text>
</comment>
<comment type="caution">
    <text evidence="11">The sequence shown here is derived from an EMBL/GenBank/DDBJ whole genome shotgun (WGS) entry which is preliminary data.</text>
</comment>
<feature type="transmembrane region" description="Helical" evidence="9">
    <location>
        <begin position="32"/>
        <end position="55"/>
    </location>
</feature>
<dbReference type="PANTHER" id="PTHR43386">
    <property type="entry name" value="OLIGOPEPTIDE TRANSPORT SYSTEM PERMEASE PROTEIN APPC"/>
    <property type="match status" value="1"/>
</dbReference>
<evidence type="ECO:0000256" key="1">
    <source>
        <dbReference type="ARBA" id="ARBA00004651"/>
    </source>
</evidence>
<dbReference type="SUPFAM" id="SSF161098">
    <property type="entry name" value="MetI-like"/>
    <property type="match status" value="1"/>
</dbReference>
<sequence length="299" mass="32073">MTAESQIVIPARDRSSRRENWGRAFYRFRQSWLSVVGLAIVLALIVLAVAAPYIVPHPEHALGVTNTAARFQPPSAAAWFGTNELGQDIFSLVLIGSQVSLFSGLAVVVIAIVVGTTIGAIAGYFGGWIDEVLMRITDLLLTIPSLILAMAVAAALGTGVFNMIVAIAITWWPAYARLVRGEVIGKKEEQFVVAAHALGAGWVRILSRHILPNIVSPIVVKASLDMGFAILTVASLGFVGIGVKPPTPEWGTLLSGARSYMPDYWWTAVAPGMAIFLAVFAFNLLGDGLRDVLDPKARR</sequence>
<evidence type="ECO:0000256" key="4">
    <source>
        <dbReference type="ARBA" id="ARBA00022692"/>
    </source>
</evidence>
<feature type="transmembrane region" description="Helical" evidence="9">
    <location>
        <begin position="101"/>
        <end position="125"/>
    </location>
</feature>
<evidence type="ECO:0000256" key="6">
    <source>
        <dbReference type="ARBA" id="ARBA00022927"/>
    </source>
</evidence>
<dbReference type="EMBL" id="VSZS01000056">
    <property type="protein sequence ID" value="TYR34357.1"/>
    <property type="molecule type" value="Genomic_DNA"/>
</dbReference>
<keyword evidence="7 9" id="KW-1133">Transmembrane helix</keyword>
<dbReference type="GO" id="GO:0005886">
    <property type="term" value="C:plasma membrane"/>
    <property type="evidence" value="ECO:0007669"/>
    <property type="project" value="UniProtKB-SubCell"/>
</dbReference>
<accession>A0A5D4H1D2</accession>
<evidence type="ECO:0000256" key="5">
    <source>
        <dbReference type="ARBA" id="ARBA00022856"/>
    </source>
</evidence>
<keyword evidence="12" id="KW-1185">Reference proteome</keyword>
<keyword evidence="6" id="KW-0653">Protein transport</keyword>
<dbReference type="RefSeq" id="WP_148913696.1">
    <property type="nucleotide sequence ID" value="NZ_VSZS01000056.1"/>
</dbReference>
<comment type="subcellular location">
    <subcellularLocation>
        <location evidence="1 9">Cell membrane</location>
        <topology evidence="1 9">Multi-pass membrane protein</topology>
    </subcellularLocation>
</comment>
<feature type="transmembrane region" description="Helical" evidence="9">
    <location>
        <begin position="223"/>
        <end position="244"/>
    </location>
</feature>
<dbReference type="InterPro" id="IPR000515">
    <property type="entry name" value="MetI-like"/>
</dbReference>
<dbReference type="Proteomes" id="UP000323258">
    <property type="component" value="Unassembled WGS sequence"/>
</dbReference>